<comment type="function">
    <text evidence="5">Zinc chaperone that directly transfers zinc cofactor to target proteins, thereby activating them. Zinc is transferred from the CXCC motif in the GTPase domain to the zinc binding site in target proteins in a process requiring GTP hydrolysis.</text>
</comment>
<dbReference type="Gene3D" id="3.40.50.300">
    <property type="entry name" value="P-loop containing nucleotide triphosphate hydrolases"/>
    <property type="match status" value="1"/>
</dbReference>
<dbReference type="PANTHER" id="PTHR13748:SF62">
    <property type="entry name" value="COBW DOMAIN-CONTAINING PROTEIN"/>
    <property type="match status" value="1"/>
</dbReference>
<evidence type="ECO:0000256" key="1">
    <source>
        <dbReference type="ARBA" id="ARBA00022741"/>
    </source>
</evidence>
<evidence type="ECO:0000313" key="10">
    <source>
        <dbReference type="Proteomes" id="UP000091926"/>
    </source>
</evidence>
<feature type="domain" description="CobW/HypB/UreG nucleotide-binding" evidence="7">
    <location>
        <begin position="8"/>
        <end position="187"/>
    </location>
</feature>
<dbReference type="CDD" id="cd03112">
    <property type="entry name" value="CobW-like"/>
    <property type="match status" value="1"/>
</dbReference>
<evidence type="ECO:0008006" key="11">
    <source>
        <dbReference type="Google" id="ProtNLM"/>
    </source>
</evidence>
<evidence type="ECO:0000256" key="2">
    <source>
        <dbReference type="ARBA" id="ARBA00022801"/>
    </source>
</evidence>
<comment type="similarity">
    <text evidence="4">Belongs to the SIMIBI class G3E GTPase family. ZNG1 subfamily.</text>
</comment>
<dbReference type="GO" id="GO:0016787">
    <property type="term" value="F:hydrolase activity"/>
    <property type="evidence" value="ECO:0007669"/>
    <property type="project" value="UniProtKB-KW"/>
</dbReference>
<reference evidence="9 10" key="1">
    <citation type="submission" date="2016-06" db="EMBL/GenBank/DDBJ databases">
        <title>Complete genome sequences of Bordetella bronchialis and Bordetella flabilis.</title>
        <authorList>
            <person name="LiPuma J.J."/>
            <person name="Spilker T."/>
        </authorList>
    </citation>
    <scope>NUCLEOTIDE SEQUENCE [LARGE SCALE GENOMIC DNA]</scope>
    <source>
        <strain evidence="9 10">AU10664</strain>
    </source>
</reference>
<dbReference type="InterPro" id="IPR051316">
    <property type="entry name" value="Zinc-reg_GTPase_activator"/>
</dbReference>
<proteinExistence type="inferred from homology"/>
<organism evidence="9 10">
    <name type="scientific">Bordetella flabilis</name>
    <dbReference type="NCBI Taxonomy" id="463014"/>
    <lineage>
        <taxon>Bacteria</taxon>
        <taxon>Pseudomonadati</taxon>
        <taxon>Pseudomonadota</taxon>
        <taxon>Betaproteobacteria</taxon>
        <taxon>Burkholderiales</taxon>
        <taxon>Alcaligenaceae</taxon>
        <taxon>Bordetella</taxon>
    </lineage>
</organism>
<evidence type="ECO:0000256" key="6">
    <source>
        <dbReference type="ARBA" id="ARBA00049117"/>
    </source>
</evidence>
<dbReference type="GO" id="GO:0000166">
    <property type="term" value="F:nucleotide binding"/>
    <property type="evidence" value="ECO:0007669"/>
    <property type="project" value="UniProtKB-KW"/>
</dbReference>
<sequence length="339" mass="36194">MADTRIGVTVVTGFLGSGKTTLLNRMIATPRFARAAVVINEFGAVGIDHHLVRHVTDTVRVVEGGCICCMVRGGVADTLRDLFLLAVRRAIQPFGHVLIETSGLASPAPILFTLRHDAFLAERYVYNGTITVADAQHVAAQIRQQPEAAQQLALADEIAISKADLASTAQVQAATDAVLRLNPAAQVHVLAREAALPAGLLADRLYRGPRAPEEGSAWLARYGAPRALAGPRAERESAPHEVAVATLVLPGAVPRAVFLRGIASLQGELGDALLRMKGLVLFEGDAGPSAVHAVHDQLYPPVPLADWPDEETEPRLIFIARGVDENALYICARQHLRGN</sequence>
<dbReference type="Proteomes" id="UP000091926">
    <property type="component" value="Chromosome"/>
</dbReference>
<dbReference type="KEGG" id="bfz:BAU07_08740"/>
<dbReference type="EMBL" id="CP016172">
    <property type="protein sequence ID" value="ANN80343.1"/>
    <property type="molecule type" value="Genomic_DNA"/>
</dbReference>
<evidence type="ECO:0000256" key="4">
    <source>
        <dbReference type="ARBA" id="ARBA00034320"/>
    </source>
</evidence>
<accession>A0A193GLA0</accession>
<keyword evidence="10" id="KW-1185">Reference proteome</keyword>
<dbReference type="AlphaFoldDB" id="A0A193GLA0"/>
<keyword evidence="1" id="KW-0547">Nucleotide-binding</keyword>
<dbReference type="SUPFAM" id="SSF52540">
    <property type="entry name" value="P-loop containing nucleoside triphosphate hydrolases"/>
    <property type="match status" value="1"/>
</dbReference>
<keyword evidence="2" id="KW-0378">Hydrolase</keyword>
<evidence type="ECO:0000313" key="9">
    <source>
        <dbReference type="EMBL" id="ANN80343.1"/>
    </source>
</evidence>
<dbReference type="Pfam" id="PF02492">
    <property type="entry name" value="cobW"/>
    <property type="match status" value="1"/>
</dbReference>
<name>A0A193GLA0_9BORD</name>
<comment type="catalytic activity">
    <reaction evidence="6">
        <text>GTP + H2O = GDP + phosphate + H(+)</text>
        <dbReference type="Rhea" id="RHEA:19669"/>
        <dbReference type="ChEBI" id="CHEBI:15377"/>
        <dbReference type="ChEBI" id="CHEBI:15378"/>
        <dbReference type="ChEBI" id="CHEBI:37565"/>
        <dbReference type="ChEBI" id="CHEBI:43474"/>
        <dbReference type="ChEBI" id="CHEBI:58189"/>
    </reaction>
    <physiologicalReaction direction="left-to-right" evidence="6">
        <dbReference type="Rhea" id="RHEA:19670"/>
    </physiologicalReaction>
</comment>
<keyword evidence="3" id="KW-0143">Chaperone</keyword>
<dbReference type="InterPro" id="IPR003495">
    <property type="entry name" value="CobW/HypB/UreG_nucleotide-bd"/>
</dbReference>
<dbReference type="InterPro" id="IPR011629">
    <property type="entry name" value="CobW-like_C"/>
</dbReference>
<dbReference type="Gene3D" id="3.30.1220.10">
    <property type="entry name" value="CobW-like, C-terminal domain"/>
    <property type="match status" value="1"/>
</dbReference>
<dbReference type="PANTHER" id="PTHR13748">
    <property type="entry name" value="COBW-RELATED"/>
    <property type="match status" value="1"/>
</dbReference>
<gene>
    <name evidence="9" type="ORF">BAU07_08740</name>
</gene>
<evidence type="ECO:0000259" key="7">
    <source>
        <dbReference type="Pfam" id="PF02492"/>
    </source>
</evidence>
<dbReference type="SUPFAM" id="SSF90002">
    <property type="entry name" value="Hypothetical protein YjiA, C-terminal domain"/>
    <property type="match status" value="1"/>
</dbReference>
<evidence type="ECO:0000256" key="5">
    <source>
        <dbReference type="ARBA" id="ARBA00045658"/>
    </source>
</evidence>
<feature type="domain" description="CobW C-terminal" evidence="8">
    <location>
        <begin position="250"/>
        <end position="328"/>
    </location>
</feature>
<dbReference type="InterPro" id="IPR027417">
    <property type="entry name" value="P-loop_NTPase"/>
</dbReference>
<dbReference type="InterPro" id="IPR036627">
    <property type="entry name" value="CobW-likC_sf"/>
</dbReference>
<dbReference type="STRING" id="463014.BAU07_08740"/>
<protein>
    <recommendedName>
        <fullName evidence="11">CobW C-terminal domain-containing protein</fullName>
    </recommendedName>
</protein>
<evidence type="ECO:0000256" key="3">
    <source>
        <dbReference type="ARBA" id="ARBA00023186"/>
    </source>
</evidence>
<evidence type="ECO:0000259" key="8">
    <source>
        <dbReference type="Pfam" id="PF07683"/>
    </source>
</evidence>
<dbReference type="Pfam" id="PF07683">
    <property type="entry name" value="CobW_C"/>
    <property type="match status" value="1"/>
</dbReference>
<dbReference type="GO" id="GO:0005737">
    <property type="term" value="C:cytoplasm"/>
    <property type="evidence" value="ECO:0007669"/>
    <property type="project" value="TreeGrafter"/>
</dbReference>